<evidence type="ECO:0000313" key="1">
    <source>
        <dbReference type="EMBL" id="KAG9458691.1"/>
    </source>
</evidence>
<keyword evidence="2" id="KW-1185">Reference proteome</keyword>
<protein>
    <submittedName>
        <fullName evidence="1">Uncharacterized protein</fullName>
    </submittedName>
</protein>
<dbReference type="InterPro" id="IPR021109">
    <property type="entry name" value="Peptidase_aspartic_dom_sf"/>
</dbReference>
<comment type="caution">
    <text evidence="1">The sequence shown here is derived from an EMBL/GenBank/DDBJ whole genome shotgun (WGS) entry which is preliminary data.</text>
</comment>
<dbReference type="Gene3D" id="2.40.70.10">
    <property type="entry name" value="Acid Proteases"/>
    <property type="match status" value="1"/>
</dbReference>
<proteinExistence type="predicted"/>
<accession>A0AAV7FD04</accession>
<dbReference type="Proteomes" id="UP000825729">
    <property type="component" value="Unassembled WGS sequence"/>
</dbReference>
<gene>
    <name evidence="1" type="ORF">H6P81_003199</name>
</gene>
<dbReference type="Pfam" id="PF13975">
    <property type="entry name" value="gag-asp_proteas"/>
    <property type="match status" value="1"/>
</dbReference>
<dbReference type="AlphaFoldDB" id="A0AAV7FD04"/>
<dbReference type="SUPFAM" id="SSF50630">
    <property type="entry name" value="Acid proteases"/>
    <property type="match status" value="1"/>
</dbReference>
<name>A0AAV7FD04_ARIFI</name>
<sequence length="211" mass="23641">MKRGRKSPKCIRKVSTKSIGEIEGNPKWFESSKRHPTVDTGATHKFMVEEDAKRLRLRWTKDGCTMKVVNSVAKAVCGVSKDVKVKVGKWEGTVNFTIVAMNEFNFILGIDFLSHCEAFVLPYLGMVGILDENGPCTLIEAEHQNVMGKTQVITSLQLKRSLNHGDFIYIAALVAEPEGSTLVPKEMILLLDEKCLNDTVFKPQLELKIIF</sequence>
<evidence type="ECO:0000313" key="2">
    <source>
        <dbReference type="Proteomes" id="UP000825729"/>
    </source>
</evidence>
<dbReference type="CDD" id="cd00303">
    <property type="entry name" value="retropepsin_like"/>
    <property type="match status" value="1"/>
</dbReference>
<dbReference type="EMBL" id="JAINDJ010000002">
    <property type="protein sequence ID" value="KAG9458691.1"/>
    <property type="molecule type" value="Genomic_DNA"/>
</dbReference>
<reference evidence="1 2" key="1">
    <citation type="submission" date="2021-07" db="EMBL/GenBank/DDBJ databases">
        <title>The Aristolochia fimbriata genome: insights into angiosperm evolution, floral development and chemical biosynthesis.</title>
        <authorList>
            <person name="Jiao Y."/>
        </authorList>
    </citation>
    <scope>NUCLEOTIDE SEQUENCE [LARGE SCALE GENOMIC DNA]</scope>
    <source>
        <strain evidence="1">IBCAS-2021</strain>
        <tissue evidence="1">Leaf</tissue>
    </source>
</reference>
<organism evidence="1 2">
    <name type="scientific">Aristolochia fimbriata</name>
    <name type="common">White veined hardy Dutchman's pipe vine</name>
    <dbReference type="NCBI Taxonomy" id="158543"/>
    <lineage>
        <taxon>Eukaryota</taxon>
        <taxon>Viridiplantae</taxon>
        <taxon>Streptophyta</taxon>
        <taxon>Embryophyta</taxon>
        <taxon>Tracheophyta</taxon>
        <taxon>Spermatophyta</taxon>
        <taxon>Magnoliopsida</taxon>
        <taxon>Magnoliidae</taxon>
        <taxon>Piperales</taxon>
        <taxon>Aristolochiaceae</taxon>
        <taxon>Aristolochia</taxon>
    </lineage>
</organism>